<evidence type="ECO:0000259" key="1">
    <source>
        <dbReference type="PROSITE" id="PS50181"/>
    </source>
</evidence>
<keyword evidence="2" id="KW-1185">Reference proteome</keyword>
<name>A0ABM0TTX8_CAMSA</name>
<dbReference type="SUPFAM" id="SSF117281">
    <property type="entry name" value="Kelch motif"/>
    <property type="match status" value="1"/>
</dbReference>
<sequence length="373" mass="42569">MRSTKKPSLTNPVPSLISLPDDLLLSCFARISRLYYLSLSLVCKRFRSILSSPELYETRSFLGRTESVLYVCFQIYPGPNTRWFTLCRKPDQTLSKKKKKSSGYVLAALPIPNSPPAHSTTFVVVGSNIYNIGGSTFKAPLSKVSILDCRSQRWLEGPSMQVERYWSAANVLDDKIDVSGGSNDYDASNWMEVFDPKTQTWETKFNTLIERCDSHVSKSAVIDDEIYMYGYSGVAYKPKEDRWKALNMGDLDRGWAESPYCVIDNILYCYHARFKMSWYDSKQRNWIPLKDLKGLPKFTESYVHLASHGGKMVVVWNNYMTSSSSEDKKIWCAVIALERRNSGDIWGKVEWHDVVLTVPYNSYEVVCALSATL</sequence>
<evidence type="ECO:0000313" key="2">
    <source>
        <dbReference type="Proteomes" id="UP000694864"/>
    </source>
</evidence>
<accession>A0ABM0TTX8</accession>
<dbReference type="SMART" id="SM00256">
    <property type="entry name" value="FBOX"/>
    <property type="match status" value="1"/>
</dbReference>
<dbReference type="GeneID" id="104715668"/>
<protein>
    <submittedName>
        <fullName evidence="3">F-box/kelch-repeat protein At4g39550-like</fullName>
    </submittedName>
</protein>
<evidence type="ECO:0000313" key="3">
    <source>
        <dbReference type="RefSeq" id="XP_010431361.1"/>
    </source>
</evidence>
<dbReference type="CDD" id="cd22152">
    <property type="entry name" value="F-box_AtAFR-like"/>
    <property type="match status" value="1"/>
</dbReference>
<dbReference type="SUPFAM" id="SSF81383">
    <property type="entry name" value="F-box domain"/>
    <property type="match status" value="1"/>
</dbReference>
<dbReference type="PROSITE" id="PS50181">
    <property type="entry name" value="FBOX"/>
    <property type="match status" value="1"/>
</dbReference>
<dbReference type="PANTHER" id="PTHR24414:SF184">
    <property type="entry name" value="GALACTOSE OXIDASE_KELCH REPEAT SUPERFAMILY PROTEIN"/>
    <property type="match status" value="1"/>
</dbReference>
<dbReference type="InterPro" id="IPR001810">
    <property type="entry name" value="F-box_dom"/>
</dbReference>
<proteinExistence type="predicted"/>
<reference evidence="3" key="2">
    <citation type="submission" date="2025-08" db="UniProtKB">
        <authorList>
            <consortium name="RefSeq"/>
        </authorList>
    </citation>
    <scope>IDENTIFICATION</scope>
    <source>
        <tissue evidence="3">Leaf</tissue>
    </source>
</reference>
<dbReference type="InterPro" id="IPR057499">
    <property type="entry name" value="Kelch_FKB95"/>
</dbReference>
<dbReference type="RefSeq" id="XP_010431361.1">
    <property type="nucleotide sequence ID" value="XM_010433059.1"/>
</dbReference>
<dbReference type="Gene3D" id="1.20.1280.50">
    <property type="match status" value="1"/>
</dbReference>
<feature type="domain" description="F-box" evidence="1">
    <location>
        <begin position="13"/>
        <end position="59"/>
    </location>
</feature>
<dbReference type="Pfam" id="PF25210">
    <property type="entry name" value="Kelch_FKB95"/>
    <property type="match status" value="1"/>
</dbReference>
<reference evidence="2" key="1">
    <citation type="journal article" date="2014" name="Nat. Commun.">
        <title>The emerging biofuel crop Camelina sativa retains a highly undifferentiated hexaploid genome structure.</title>
        <authorList>
            <person name="Kagale S."/>
            <person name="Koh C."/>
            <person name="Nixon J."/>
            <person name="Bollina V."/>
            <person name="Clarke W.E."/>
            <person name="Tuteja R."/>
            <person name="Spillane C."/>
            <person name="Robinson S.J."/>
            <person name="Links M.G."/>
            <person name="Clarke C."/>
            <person name="Higgins E.E."/>
            <person name="Huebert T."/>
            <person name="Sharpe A.G."/>
            <person name="Parkin I.A."/>
        </authorList>
    </citation>
    <scope>NUCLEOTIDE SEQUENCE [LARGE SCALE GENOMIC DNA]</scope>
    <source>
        <strain evidence="2">cv. DH55</strain>
    </source>
</reference>
<dbReference type="Proteomes" id="UP000694864">
    <property type="component" value="Chromosome 9"/>
</dbReference>
<dbReference type="SMART" id="SM00612">
    <property type="entry name" value="Kelch"/>
    <property type="match status" value="2"/>
</dbReference>
<dbReference type="InterPro" id="IPR015915">
    <property type="entry name" value="Kelch-typ_b-propeller"/>
</dbReference>
<dbReference type="InterPro" id="IPR006652">
    <property type="entry name" value="Kelch_1"/>
</dbReference>
<dbReference type="Pfam" id="PF00646">
    <property type="entry name" value="F-box"/>
    <property type="match status" value="1"/>
</dbReference>
<organism evidence="2 3">
    <name type="scientific">Camelina sativa</name>
    <name type="common">False flax</name>
    <name type="synonym">Myagrum sativum</name>
    <dbReference type="NCBI Taxonomy" id="90675"/>
    <lineage>
        <taxon>Eukaryota</taxon>
        <taxon>Viridiplantae</taxon>
        <taxon>Streptophyta</taxon>
        <taxon>Embryophyta</taxon>
        <taxon>Tracheophyta</taxon>
        <taxon>Spermatophyta</taxon>
        <taxon>Magnoliopsida</taxon>
        <taxon>eudicotyledons</taxon>
        <taxon>Gunneridae</taxon>
        <taxon>Pentapetalae</taxon>
        <taxon>rosids</taxon>
        <taxon>malvids</taxon>
        <taxon>Brassicales</taxon>
        <taxon>Brassicaceae</taxon>
        <taxon>Camelineae</taxon>
        <taxon>Camelina</taxon>
    </lineage>
</organism>
<dbReference type="InterPro" id="IPR050354">
    <property type="entry name" value="F-box/kelch-repeat_ARATH"/>
</dbReference>
<gene>
    <name evidence="3" type="primary">LOC104715668</name>
</gene>
<dbReference type="PANTHER" id="PTHR24414">
    <property type="entry name" value="F-BOX/KELCH-REPEAT PROTEIN SKIP4"/>
    <property type="match status" value="1"/>
</dbReference>
<dbReference type="Gene3D" id="2.120.10.80">
    <property type="entry name" value="Kelch-type beta propeller"/>
    <property type="match status" value="1"/>
</dbReference>
<dbReference type="InterPro" id="IPR036047">
    <property type="entry name" value="F-box-like_dom_sf"/>
</dbReference>